<proteinExistence type="predicted"/>
<sequence length="102" mass="11289">MGEASSDDLCHCQGCLGKYTLLRDEENPQLARCVDGSVTILIHRLIIFVVKLLNSGRAGNSLHHLQFFFFCPDKLSEIVLAAIFTTAATITLSIILIIWAQK</sequence>
<evidence type="ECO:0000313" key="1">
    <source>
        <dbReference type="EMBL" id="EMS61261.1"/>
    </source>
</evidence>
<accession>M7ZNN9</accession>
<name>M7ZNN9_TRIUA</name>
<dbReference type="AlphaFoldDB" id="M7ZNN9"/>
<reference evidence="1" key="1">
    <citation type="journal article" date="2013" name="Nature">
        <title>Draft genome of the wheat A-genome progenitor Triticum urartu.</title>
        <authorList>
            <person name="Ling H.Q."/>
            <person name="Zhao S."/>
            <person name="Liu D."/>
            <person name="Wang J."/>
            <person name="Sun H."/>
            <person name="Zhang C."/>
            <person name="Fan H."/>
            <person name="Li D."/>
            <person name="Dong L."/>
            <person name="Tao Y."/>
            <person name="Gao C."/>
            <person name="Wu H."/>
            <person name="Li Y."/>
            <person name="Cui Y."/>
            <person name="Guo X."/>
            <person name="Zheng S."/>
            <person name="Wang B."/>
            <person name="Yu K."/>
            <person name="Liang Q."/>
            <person name="Yang W."/>
            <person name="Lou X."/>
            <person name="Chen J."/>
            <person name="Feng M."/>
            <person name="Jian J."/>
            <person name="Zhang X."/>
            <person name="Luo G."/>
            <person name="Jiang Y."/>
            <person name="Liu J."/>
            <person name="Wang Z."/>
            <person name="Sha Y."/>
            <person name="Zhang B."/>
            <person name="Wu H."/>
            <person name="Tang D."/>
            <person name="Shen Q."/>
            <person name="Xue P."/>
            <person name="Zou S."/>
            <person name="Wang X."/>
            <person name="Liu X."/>
            <person name="Wang F."/>
            <person name="Yang Y."/>
            <person name="An X."/>
            <person name="Dong Z."/>
            <person name="Zhang K."/>
            <person name="Zhang X."/>
            <person name="Luo M.C."/>
            <person name="Dvorak J."/>
            <person name="Tong Y."/>
            <person name="Wang J."/>
            <person name="Yang H."/>
            <person name="Li Z."/>
            <person name="Wang D."/>
            <person name="Zhang A."/>
            <person name="Wang J."/>
        </authorList>
    </citation>
    <scope>NUCLEOTIDE SEQUENCE</scope>
</reference>
<gene>
    <name evidence="1" type="ORF">TRIUR3_16854</name>
</gene>
<organism evidence="1">
    <name type="scientific">Triticum urartu</name>
    <name type="common">Red wild einkorn</name>
    <name type="synonym">Crithodium urartu</name>
    <dbReference type="NCBI Taxonomy" id="4572"/>
    <lineage>
        <taxon>Eukaryota</taxon>
        <taxon>Viridiplantae</taxon>
        <taxon>Streptophyta</taxon>
        <taxon>Embryophyta</taxon>
        <taxon>Tracheophyta</taxon>
        <taxon>Spermatophyta</taxon>
        <taxon>Magnoliopsida</taxon>
        <taxon>Liliopsida</taxon>
        <taxon>Poales</taxon>
        <taxon>Poaceae</taxon>
        <taxon>BOP clade</taxon>
        <taxon>Pooideae</taxon>
        <taxon>Triticodae</taxon>
        <taxon>Triticeae</taxon>
        <taxon>Triticinae</taxon>
        <taxon>Triticum</taxon>
    </lineage>
</organism>
<protein>
    <submittedName>
        <fullName evidence="1">Uncharacterized protein</fullName>
    </submittedName>
</protein>
<dbReference type="EMBL" id="KD098162">
    <property type="protein sequence ID" value="EMS61261.1"/>
    <property type="molecule type" value="Genomic_DNA"/>
</dbReference>